<sequence length="266" mass="30636">MDSKKVINETRLASFFLIILVAFGVILILSQLLFYDNKPQNFGVIGDAIGGILGPIIGIVGALLTFLAFYIQKIANDEIKNQFKEQKVSQHKDFLFANYKTRIMLLINEINSFNISFHGGSLISDISLLTDKSSKKYNFIGIQAINLYLIEYFKKKEENNSSGKKEFRVEDSYHAIIQNIFSIITSYHNLHIDIENSDLDNVSKAELNTLLKYTYFSKFNYFLEYLNKKNTSQVINEQIKYLLNLYRNDQMEIVDSNHTSLPLPPE</sequence>
<feature type="transmembrane region" description="Helical" evidence="1">
    <location>
        <begin position="12"/>
        <end position="32"/>
    </location>
</feature>
<evidence type="ECO:0000313" key="2">
    <source>
        <dbReference type="EMBL" id="SHF27619.1"/>
    </source>
</evidence>
<keyword evidence="1" id="KW-1133">Transmembrane helix</keyword>
<dbReference type="STRING" id="1124188.SAMN05444377_1063"/>
<evidence type="ECO:0000313" key="3">
    <source>
        <dbReference type="Proteomes" id="UP000184147"/>
    </source>
</evidence>
<dbReference type="EMBL" id="FQVQ01000006">
    <property type="protein sequence ID" value="SHF27619.1"/>
    <property type="molecule type" value="Genomic_DNA"/>
</dbReference>
<reference evidence="2 3" key="1">
    <citation type="submission" date="2016-11" db="EMBL/GenBank/DDBJ databases">
        <authorList>
            <person name="Jaros S."/>
            <person name="Januszkiewicz K."/>
            <person name="Wedrychowicz H."/>
        </authorList>
    </citation>
    <scope>NUCLEOTIDE SEQUENCE [LARGE SCALE GENOMIC DNA]</scope>
    <source>
        <strain evidence="2 3">DSM 25660</strain>
    </source>
</reference>
<keyword evidence="3" id="KW-1185">Reference proteome</keyword>
<dbReference type="AlphaFoldDB" id="A0A1M5ABJ3"/>
<proteinExistence type="predicted"/>
<dbReference type="RefSeq" id="WP_073362728.1">
    <property type="nucleotide sequence ID" value="NZ_FQVQ01000006.1"/>
</dbReference>
<evidence type="ECO:0008006" key="4">
    <source>
        <dbReference type="Google" id="ProtNLM"/>
    </source>
</evidence>
<feature type="transmembrane region" description="Helical" evidence="1">
    <location>
        <begin position="52"/>
        <end position="71"/>
    </location>
</feature>
<organism evidence="2 3">
    <name type="scientific">Flavobacterium fontis</name>
    <dbReference type="NCBI Taxonomy" id="1124188"/>
    <lineage>
        <taxon>Bacteria</taxon>
        <taxon>Pseudomonadati</taxon>
        <taxon>Bacteroidota</taxon>
        <taxon>Flavobacteriia</taxon>
        <taxon>Flavobacteriales</taxon>
        <taxon>Flavobacteriaceae</taxon>
        <taxon>Flavobacterium</taxon>
    </lineage>
</organism>
<accession>A0A1M5ABJ3</accession>
<keyword evidence="1" id="KW-0812">Transmembrane</keyword>
<dbReference type="Proteomes" id="UP000184147">
    <property type="component" value="Unassembled WGS sequence"/>
</dbReference>
<keyword evidence="1" id="KW-0472">Membrane</keyword>
<gene>
    <name evidence="2" type="ORF">SAMN05444377_1063</name>
</gene>
<protein>
    <recommendedName>
        <fullName evidence="4">Phage abortive infection protein</fullName>
    </recommendedName>
</protein>
<name>A0A1M5ABJ3_9FLAO</name>
<dbReference type="OrthoDB" id="6678638at2"/>
<evidence type="ECO:0000256" key="1">
    <source>
        <dbReference type="SAM" id="Phobius"/>
    </source>
</evidence>